<keyword evidence="10" id="KW-1185">Reference proteome</keyword>
<evidence type="ECO:0000259" key="8">
    <source>
        <dbReference type="SMART" id="SM00934"/>
    </source>
</evidence>
<dbReference type="InterPro" id="IPR001754">
    <property type="entry name" value="OMPdeCOase_dom"/>
</dbReference>
<protein>
    <recommendedName>
        <fullName evidence="7">Orotidine 5'-phosphate decarboxylase</fullName>
        <ecNumber evidence="7">4.1.1.23</ecNumber>
    </recommendedName>
    <alternativeName>
        <fullName evidence="7">OMP decarboxylase</fullName>
        <shortName evidence="7">OMPDCase</shortName>
        <shortName evidence="7">OMPdecase</shortName>
    </alternativeName>
</protein>
<keyword evidence="4 7" id="KW-0665">Pyrimidine biosynthesis</keyword>
<evidence type="ECO:0000256" key="6">
    <source>
        <dbReference type="ARBA" id="ARBA00049157"/>
    </source>
</evidence>
<dbReference type="PATRIC" id="fig|1297617.4.peg.2387"/>
<dbReference type="KEGG" id="ibu:IB211_02315c"/>
<accession>A0A0S2W608</accession>
<organism evidence="9 10">
    <name type="scientific">Intestinimonas butyriciproducens</name>
    <dbReference type="NCBI Taxonomy" id="1297617"/>
    <lineage>
        <taxon>Bacteria</taxon>
        <taxon>Bacillati</taxon>
        <taxon>Bacillota</taxon>
        <taxon>Clostridia</taxon>
        <taxon>Eubacteriales</taxon>
        <taxon>Intestinimonas</taxon>
    </lineage>
</organism>
<feature type="domain" description="Orotidine 5'-phosphate decarboxylase" evidence="8">
    <location>
        <begin position="16"/>
        <end position="292"/>
    </location>
</feature>
<keyword evidence="5 7" id="KW-0456">Lyase</keyword>
<dbReference type="NCBIfam" id="TIGR02127">
    <property type="entry name" value="pyrF_sub2"/>
    <property type="match status" value="1"/>
</dbReference>
<evidence type="ECO:0000313" key="10">
    <source>
        <dbReference type="Proteomes" id="UP000064844"/>
    </source>
</evidence>
<evidence type="ECO:0000256" key="1">
    <source>
        <dbReference type="ARBA" id="ARBA00004861"/>
    </source>
</evidence>
<dbReference type="UniPathway" id="UPA00070">
    <property type="reaction ID" value="UER00120"/>
</dbReference>
<evidence type="ECO:0000256" key="3">
    <source>
        <dbReference type="ARBA" id="ARBA00022793"/>
    </source>
</evidence>
<evidence type="ECO:0000313" key="9">
    <source>
        <dbReference type="EMBL" id="ALP94706.1"/>
    </source>
</evidence>
<dbReference type="GO" id="GO:0044205">
    <property type="term" value="P:'de novo' UMP biosynthetic process"/>
    <property type="evidence" value="ECO:0007669"/>
    <property type="project" value="UniProtKB-UniRule"/>
</dbReference>
<evidence type="ECO:0000256" key="7">
    <source>
        <dbReference type="HAMAP-Rule" id="MF_01215"/>
    </source>
</evidence>
<dbReference type="PANTHER" id="PTHR43375:SF1">
    <property type="entry name" value="OROTIDINE 5'-PHOSPHATE DECARBOXYLASE"/>
    <property type="match status" value="1"/>
</dbReference>
<comment type="pathway">
    <text evidence="1 7">Pyrimidine metabolism; UMP biosynthesis via de novo pathway; UMP from orotate: step 2/2.</text>
</comment>
<comment type="similarity">
    <text evidence="2 7">Belongs to the OMP decarboxylase family. Type 2 subfamily.</text>
</comment>
<evidence type="ECO:0000256" key="4">
    <source>
        <dbReference type="ARBA" id="ARBA00022975"/>
    </source>
</evidence>
<dbReference type="Gene3D" id="3.20.20.70">
    <property type="entry name" value="Aldolase class I"/>
    <property type="match status" value="1"/>
</dbReference>
<dbReference type="SUPFAM" id="SSF51366">
    <property type="entry name" value="Ribulose-phoshate binding barrel"/>
    <property type="match status" value="1"/>
</dbReference>
<comment type="catalytic activity">
    <reaction evidence="6 7">
        <text>orotidine 5'-phosphate + H(+) = UMP + CO2</text>
        <dbReference type="Rhea" id="RHEA:11596"/>
        <dbReference type="ChEBI" id="CHEBI:15378"/>
        <dbReference type="ChEBI" id="CHEBI:16526"/>
        <dbReference type="ChEBI" id="CHEBI:57538"/>
        <dbReference type="ChEBI" id="CHEBI:57865"/>
        <dbReference type="EC" id="4.1.1.23"/>
    </reaction>
</comment>
<dbReference type="EMBL" id="CP011307">
    <property type="protein sequence ID" value="ALP94706.1"/>
    <property type="molecule type" value="Genomic_DNA"/>
</dbReference>
<sequence length="307" mass="33110">MSFDVLQKKIIEKRNPTVAGLDPKPEQIPPHILKMACDQYGETLAGAAEAVWQFNRGLIDALSDVVPAVKPQSAYYERLGWRGMEVMERTISYAQERGLFVIADVKRGDIGSTAQAYADGWLGETQVGESACSAFHADCVTLNGYMGSDTVLPFVDTCRKYGKCLFLLAKTSNPGSGELQNLTAGDRLVYQLLGDMAERLGTGTEGDYGYGLAGAVTGATYPEELRELRARLPHTFFLVPGYGAQGGTAEDVQYAFDRKGCGAVVNASRSIMCAWQKTGKGGADFQEAARAAAEAMRDAIGQYVTIL</sequence>
<evidence type="ECO:0000256" key="5">
    <source>
        <dbReference type="ARBA" id="ARBA00023239"/>
    </source>
</evidence>
<dbReference type="PANTHER" id="PTHR43375">
    <property type="entry name" value="OROTIDINE 5'-PHOSPHATE DECARBOXYLASE"/>
    <property type="match status" value="1"/>
</dbReference>
<reference evidence="10" key="2">
    <citation type="submission" date="2015-04" db="EMBL/GenBank/DDBJ databases">
        <title>A butyrogenic pathway from the amino acid lysine in a human gut commensal.</title>
        <authorList>
            <person name="de Vos W.M."/>
            <person name="Bui N.T.P."/>
            <person name="Plugge C.M."/>
            <person name="Ritari J."/>
        </authorList>
    </citation>
    <scope>NUCLEOTIDE SEQUENCE [LARGE SCALE GENOMIC DNA]</scope>
    <source>
        <strain evidence="10">AF211</strain>
    </source>
</reference>
<dbReference type="GO" id="GO:0004590">
    <property type="term" value="F:orotidine-5'-phosphate decarboxylase activity"/>
    <property type="evidence" value="ECO:0007669"/>
    <property type="project" value="UniProtKB-UniRule"/>
</dbReference>
<gene>
    <name evidence="7" type="primary">pyrF</name>
    <name evidence="9" type="ORF">IB211_02315c</name>
</gene>
<dbReference type="InterPro" id="IPR018089">
    <property type="entry name" value="OMPdecase_AS"/>
</dbReference>
<dbReference type="GO" id="GO:0006207">
    <property type="term" value="P:'de novo' pyrimidine nucleobase biosynthetic process"/>
    <property type="evidence" value="ECO:0007669"/>
    <property type="project" value="InterPro"/>
</dbReference>
<dbReference type="STRING" id="1297617.IB211_02315c"/>
<dbReference type="Proteomes" id="UP000064844">
    <property type="component" value="Chromosome"/>
</dbReference>
<dbReference type="PROSITE" id="PS00156">
    <property type="entry name" value="OMPDECASE"/>
    <property type="match status" value="1"/>
</dbReference>
<dbReference type="RefSeq" id="WP_033118207.1">
    <property type="nucleotide sequence ID" value="NZ_CALICV010000092.1"/>
</dbReference>
<proteinExistence type="inferred from homology"/>
<keyword evidence="3 7" id="KW-0210">Decarboxylase</keyword>
<reference evidence="9 10" key="1">
    <citation type="journal article" date="2015" name="Nat. Commun.">
        <title>Production of butyrate from lysine and the Amadori product fructoselysine by a human gut commensal.</title>
        <authorList>
            <person name="Bui T.P."/>
            <person name="Ritari J."/>
            <person name="Boeren S."/>
            <person name="de Waard P."/>
            <person name="Plugge C.M."/>
            <person name="de Vos W.M."/>
        </authorList>
    </citation>
    <scope>NUCLEOTIDE SEQUENCE [LARGE SCALE GENOMIC DNA]</scope>
    <source>
        <strain evidence="9 10">AF211</strain>
    </source>
</reference>
<dbReference type="InterPro" id="IPR013785">
    <property type="entry name" value="Aldolase_TIM"/>
</dbReference>
<name>A0A0S2W608_9FIRM</name>
<feature type="active site" description="Proton donor" evidence="7">
    <location>
        <position position="106"/>
    </location>
</feature>
<dbReference type="SMART" id="SM00934">
    <property type="entry name" value="OMPdecase"/>
    <property type="match status" value="1"/>
</dbReference>
<evidence type="ECO:0000256" key="2">
    <source>
        <dbReference type="ARBA" id="ARBA00008847"/>
    </source>
</evidence>
<dbReference type="AlphaFoldDB" id="A0A0S2W608"/>
<dbReference type="CDD" id="cd04725">
    <property type="entry name" value="OMP_decarboxylase_like"/>
    <property type="match status" value="1"/>
</dbReference>
<dbReference type="InterPro" id="IPR011060">
    <property type="entry name" value="RibuloseP-bd_barrel"/>
</dbReference>
<dbReference type="eggNOG" id="COG0284">
    <property type="taxonomic scope" value="Bacteria"/>
</dbReference>
<dbReference type="Pfam" id="PF00215">
    <property type="entry name" value="OMPdecase"/>
    <property type="match status" value="1"/>
</dbReference>
<dbReference type="HAMAP" id="MF_01215">
    <property type="entry name" value="OMPdecase_type2"/>
    <property type="match status" value="1"/>
</dbReference>
<dbReference type="InterPro" id="IPR011995">
    <property type="entry name" value="OMPdecase_type-2"/>
</dbReference>
<dbReference type="EC" id="4.1.1.23" evidence="7"/>